<name>A0A1G5HE46_9FIRM</name>
<dbReference type="STRING" id="1120976.SAMN03080606_01962"/>
<keyword evidence="1" id="KW-0812">Transmembrane</keyword>
<organism evidence="3 4">
    <name type="scientific">Alkaliphilus peptidifermentans DSM 18978</name>
    <dbReference type="NCBI Taxonomy" id="1120976"/>
    <lineage>
        <taxon>Bacteria</taxon>
        <taxon>Bacillati</taxon>
        <taxon>Bacillota</taxon>
        <taxon>Clostridia</taxon>
        <taxon>Peptostreptococcales</taxon>
        <taxon>Natronincolaceae</taxon>
        <taxon>Alkaliphilus</taxon>
    </lineage>
</organism>
<evidence type="ECO:0000259" key="2">
    <source>
        <dbReference type="Pfam" id="PF09648"/>
    </source>
</evidence>
<gene>
    <name evidence="3" type="ORF">SAMN03080606_01962</name>
</gene>
<dbReference type="RefSeq" id="WP_091542871.1">
    <property type="nucleotide sequence ID" value="NZ_FMUS01000011.1"/>
</dbReference>
<keyword evidence="1" id="KW-0472">Membrane</keyword>
<keyword evidence="1" id="KW-1133">Transmembrane helix</keyword>
<evidence type="ECO:0000313" key="3">
    <source>
        <dbReference type="EMBL" id="SCY61590.1"/>
    </source>
</evidence>
<dbReference type="Pfam" id="PF09648">
    <property type="entry name" value="YycI"/>
    <property type="match status" value="1"/>
</dbReference>
<dbReference type="Proteomes" id="UP000198636">
    <property type="component" value="Unassembled WGS sequence"/>
</dbReference>
<reference evidence="3 4" key="1">
    <citation type="submission" date="2016-10" db="EMBL/GenBank/DDBJ databases">
        <authorList>
            <person name="de Groot N.N."/>
        </authorList>
    </citation>
    <scope>NUCLEOTIDE SEQUENCE [LARGE SCALE GENOMIC DNA]</scope>
    <source>
        <strain evidence="3 4">DSM 18978</strain>
    </source>
</reference>
<dbReference type="EMBL" id="FMUS01000011">
    <property type="protein sequence ID" value="SCY61590.1"/>
    <property type="molecule type" value="Genomic_DNA"/>
</dbReference>
<accession>A0A1G5HE46</accession>
<dbReference type="AlphaFoldDB" id="A0A1G5HE46"/>
<dbReference type="OrthoDB" id="2388036at2"/>
<sequence>MDWAKAKNILIVAFIITNLFLLFNISKDLFIKEDLQLINDHYIENVEVLLNDNGIQLKTEIPREIISLPLLDFKYENLHNNEIIRSFLGTSYEVNNNIYTANEKQLSFESNKRLKFKKLSNEVVTYAINEKEAISLSEEFLNSKGLLKDDLSLTQVYFGTINDYDTAPLYKLVYNQTYRNRFLGESYAHVYVNHRGVIGLEAMLLKHEKTQTHRKKTIPASEALLKTMNDIVNDNENQEIVITSIEMGYYLNPYDIQLSDWKDIESGTAVPTWKITLENGKIYYAEALKN</sequence>
<keyword evidence="4" id="KW-1185">Reference proteome</keyword>
<evidence type="ECO:0000313" key="4">
    <source>
        <dbReference type="Proteomes" id="UP000198636"/>
    </source>
</evidence>
<dbReference type="InterPro" id="IPR018604">
    <property type="entry name" value="YycI-like"/>
</dbReference>
<evidence type="ECO:0000256" key="1">
    <source>
        <dbReference type="SAM" id="Phobius"/>
    </source>
</evidence>
<dbReference type="GO" id="GO:0016020">
    <property type="term" value="C:membrane"/>
    <property type="evidence" value="ECO:0007669"/>
    <property type="project" value="InterPro"/>
</dbReference>
<feature type="domain" description="Regulatory protein YycH-like" evidence="2">
    <location>
        <begin position="39"/>
        <end position="287"/>
    </location>
</feature>
<protein>
    <submittedName>
        <fullName evidence="3">YycH protein</fullName>
    </submittedName>
</protein>
<feature type="transmembrane region" description="Helical" evidence="1">
    <location>
        <begin position="6"/>
        <end position="25"/>
    </location>
</feature>
<proteinExistence type="predicted"/>